<keyword evidence="7 8" id="KW-0132">Cell division</keyword>
<dbReference type="Proteomes" id="UP001465331">
    <property type="component" value="Unassembled WGS sequence"/>
</dbReference>
<comment type="similarity">
    <text evidence="7">Belongs to the MurCDEF family.</text>
</comment>
<evidence type="ECO:0000256" key="8">
    <source>
        <dbReference type="RuleBase" id="RU003664"/>
    </source>
</evidence>
<evidence type="ECO:0000259" key="9">
    <source>
        <dbReference type="Pfam" id="PF02875"/>
    </source>
</evidence>
<dbReference type="SUPFAM" id="SSF53244">
    <property type="entry name" value="MurD-like peptide ligases, peptide-binding domain"/>
    <property type="match status" value="1"/>
</dbReference>
<organism evidence="11 12">
    <name type="scientific">Sinimarinibacterium thermocellulolyticum</name>
    <dbReference type="NCBI Taxonomy" id="3170016"/>
    <lineage>
        <taxon>Bacteria</taxon>
        <taxon>Pseudomonadati</taxon>
        <taxon>Pseudomonadota</taxon>
        <taxon>Gammaproteobacteria</taxon>
        <taxon>Nevskiales</taxon>
        <taxon>Nevskiaceae</taxon>
        <taxon>Sinimarinibacterium</taxon>
    </lineage>
</organism>
<dbReference type="HAMAP" id="MF_00639">
    <property type="entry name" value="MurD"/>
    <property type="match status" value="1"/>
</dbReference>
<gene>
    <name evidence="7 11" type="primary">murD</name>
    <name evidence="11" type="ORF">ABSH63_07610</name>
</gene>
<feature type="domain" description="Mur ligase central" evidence="10">
    <location>
        <begin position="123"/>
        <end position="294"/>
    </location>
</feature>
<comment type="catalytic activity">
    <reaction evidence="7 8">
        <text>UDP-N-acetyl-alpha-D-muramoyl-L-alanine + D-glutamate + ATP = UDP-N-acetyl-alpha-D-muramoyl-L-alanyl-D-glutamate + ADP + phosphate + H(+)</text>
        <dbReference type="Rhea" id="RHEA:16429"/>
        <dbReference type="ChEBI" id="CHEBI:15378"/>
        <dbReference type="ChEBI" id="CHEBI:29986"/>
        <dbReference type="ChEBI" id="CHEBI:30616"/>
        <dbReference type="ChEBI" id="CHEBI:43474"/>
        <dbReference type="ChEBI" id="CHEBI:83898"/>
        <dbReference type="ChEBI" id="CHEBI:83900"/>
        <dbReference type="ChEBI" id="CHEBI:456216"/>
        <dbReference type="EC" id="6.3.2.9"/>
    </reaction>
</comment>
<name>A0ABV2AAU7_9GAMM</name>
<dbReference type="EMBL" id="JBEPIJ010000006">
    <property type="protein sequence ID" value="MES0873865.1"/>
    <property type="molecule type" value="Genomic_DNA"/>
</dbReference>
<comment type="function">
    <text evidence="7 8">Cell wall formation. Catalyzes the addition of glutamate to the nucleotide precursor UDP-N-acetylmuramoyl-L-alanine (UMA).</text>
</comment>
<dbReference type="InterPro" id="IPR004101">
    <property type="entry name" value="Mur_ligase_C"/>
</dbReference>
<keyword evidence="5 7" id="KW-0547">Nucleotide-binding</keyword>
<dbReference type="Pfam" id="PF08245">
    <property type="entry name" value="Mur_ligase_M"/>
    <property type="match status" value="1"/>
</dbReference>
<dbReference type="NCBIfam" id="TIGR01087">
    <property type="entry name" value="murD"/>
    <property type="match status" value="1"/>
</dbReference>
<dbReference type="Gene3D" id="3.40.1190.10">
    <property type="entry name" value="Mur-like, catalytic domain"/>
    <property type="match status" value="1"/>
</dbReference>
<keyword evidence="6 7" id="KW-0067">ATP-binding</keyword>
<dbReference type="InterPro" id="IPR036615">
    <property type="entry name" value="Mur_ligase_C_dom_sf"/>
</dbReference>
<comment type="subcellular location">
    <subcellularLocation>
        <location evidence="1 7 8">Cytoplasm</location>
    </subcellularLocation>
</comment>
<keyword evidence="3 7" id="KW-0963">Cytoplasm</keyword>
<sequence length="456" mass="47915">MQRGLRGERVLVVGLGASGASAVRYLAREGADVVATDSRATPPGVDALRAQLPQVNLRLGALSAPEPLSQFSMAVVSPGIALEEPFVRELAGAGVEIVGDIELFARALSTSHAARLSPHVVGITGSNGKSTVTTLVGEMAKASGICVAVGGNLGTPALDLLDDAVELYVLELSSFQLETTSSLRCAAATVLNLSQDHLDRHGTMARYGAIKRRIYDGCGTAVFNRQDPATTPPASTPRLVSFGLDEPDDGHYGIRDVDGEAWLCRGSSRLTSQVSLKIFGRHNWANALAALALADAVGIDRNAQLAALRSFSGLPHRCEFVRELCGVRWFNDSKGTNVGSTLAALNGLPAPIVWLGGGQGKGQSFAPLREPLARKGRAAVLFGEDAARIERDICGATPIYREADLLAAVARAHTLARSGDQVLLSPACASFDQFRNYIERGDRFRAAVLALAGGGT</sequence>
<keyword evidence="12" id="KW-1185">Reference proteome</keyword>
<evidence type="ECO:0000256" key="5">
    <source>
        <dbReference type="ARBA" id="ARBA00022741"/>
    </source>
</evidence>
<dbReference type="RefSeq" id="WP_352888725.1">
    <property type="nucleotide sequence ID" value="NZ_JBEPIJ010000006.1"/>
</dbReference>
<comment type="caution">
    <text evidence="11">The sequence shown here is derived from an EMBL/GenBank/DDBJ whole genome shotgun (WGS) entry which is preliminary data.</text>
</comment>
<keyword evidence="4 7" id="KW-0436">Ligase</keyword>
<accession>A0ABV2AAU7</accession>
<evidence type="ECO:0000256" key="4">
    <source>
        <dbReference type="ARBA" id="ARBA00022598"/>
    </source>
</evidence>
<keyword evidence="7 8" id="KW-0133">Cell shape</keyword>
<dbReference type="PANTHER" id="PTHR43692">
    <property type="entry name" value="UDP-N-ACETYLMURAMOYLALANINE--D-GLUTAMATE LIGASE"/>
    <property type="match status" value="1"/>
</dbReference>
<dbReference type="EC" id="6.3.2.9" evidence="7 8"/>
<evidence type="ECO:0000313" key="12">
    <source>
        <dbReference type="Proteomes" id="UP001465331"/>
    </source>
</evidence>
<dbReference type="GO" id="GO:0008764">
    <property type="term" value="F:UDP-N-acetylmuramoylalanine-D-glutamate ligase activity"/>
    <property type="evidence" value="ECO:0007669"/>
    <property type="project" value="UniProtKB-EC"/>
</dbReference>
<dbReference type="InterPro" id="IPR036565">
    <property type="entry name" value="Mur-like_cat_sf"/>
</dbReference>
<feature type="binding site" evidence="7">
    <location>
        <begin position="125"/>
        <end position="131"/>
    </location>
    <ligand>
        <name>ATP</name>
        <dbReference type="ChEBI" id="CHEBI:30616"/>
    </ligand>
</feature>
<dbReference type="Pfam" id="PF21799">
    <property type="entry name" value="MurD-like_N"/>
    <property type="match status" value="1"/>
</dbReference>
<evidence type="ECO:0000256" key="3">
    <source>
        <dbReference type="ARBA" id="ARBA00022490"/>
    </source>
</evidence>
<evidence type="ECO:0000256" key="2">
    <source>
        <dbReference type="ARBA" id="ARBA00004752"/>
    </source>
</evidence>
<protein>
    <recommendedName>
        <fullName evidence="7 8">UDP-N-acetylmuramoylalanine--D-glutamate ligase</fullName>
        <ecNumber evidence="7 8">6.3.2.9</ecNumber>
    </recommendedName>
    <alternativeName>
        <fullName evidence="7">D-glutamic acid-adding enzyme</fullName>
    </alternativeName>
    <alternativeName>
        <fullName evidence="7">UDP-N-acetylmuramoyl-L-alanyl-D-glutamate synthetase</fullName>
    </alternativeName>
</protein>
<keyword evidence="7 8" id="KW-0131">Cell cycle</keyword>
<dbReference type="SUPFAM" id="SSF53623">
    <property type="entry name" value="MurD-like peptide ligases, catalytic domain"/>
    <property type="match status" value="1"/>
</dbReference>
<dbReference type="InterPro" id="IPR013221">
    <property type="entry name" value="Mur_ligase_cen"/>
</dbReference>
<dbReference type="InterPro" id="IPR005762">
    <property type="entry name" value="MurD"/>
</dbReference>
<dbReference type="Pfam" id="PF02875">
    <property type="entry name" value="Mur_ligase_C"/>
    <property type="match status" value="1"/>
</dbReference>
<feature type="domain" description="Mur ligase C-terminal" evidence="9">
    <location>
        <begin position="316"/>
        <end position="428"/>
    </location>
</feature>
<reference evidence="11 12" key="1">
    <citation type="submission" date="2024-06" db="EMBL/GenBank/DDBJ databases">
        <authorList>
            <person name="Li Z."/>
            <person name="Jiang Y."/>
        </authorList>
    </citation>
    <scope>NUCLEOTIDE SEQUENCE [LARGE SCALE GENOMIC DNA]</scope>
    <source>
        <strain evidence="11 12">HSW-8</strain>
    </source>
</reference>
<dbReference type="Gene3D" id="3.90.190.20">
    <property type="entry name" value="Mur ligase, C-terminal domain"/>
    <property type="match status" value="1"/>
</dbReference>
<evidence type="ECO:0000256" key="1">
    <source>
        <dbReference type="ARBA" id="ARBA00004496"/>
    </source>
</evidence>
<dbReference type="PANTHER" id="PTHR43692:SF1">
    <property type="entry name" value="UDP-N-ACETYLMURAMOYLALANINE--D-GLUTAMATE LIGASE"/>
    <property type="match status" value="1"/>
</dbReference>
<dbReference type="Gene3D" id="3.40.50.720">
    <property type="entry name" value="NAD(P)-binding Rossmann-like Domain"/>
    <property type="match status" value="1"/>
</dbReference>
<keyword evidence="7 8" id="KW-0573">Peptidoglycan synthesis</keyword>
<dbReference type="SUPFAM" id="SSF51984">
    <property type="entry name" value="MurCD N-terminal domain"/>
    <property type="match status" value="1"/>
</dbReference>
<comment type="pathway">
    <text evidence="2 7 8">Cell wall biogenesis; peptidoglycan biosynthesis.</text>
</comment>
<evidence type="ECO:0000256" key="6">
    <source>
        <dbReference type="ARBA" id="ARBA00022840"/>
    </source>
</evidence>
<evidence type="ECO:0000259" key="10">
    <source>
        <dbReference type="Pfam" id="PF08245"/>
    </source>
</evidence>
<proteinExistence type="inferred from homology"/>
<evidence type="ECO:0000256" key="7">
    <source>
        <dbReference type="HAMAP-Rule" id="MF_00639"/>
    </source>
</evidence>
<keyword evidence="7 8" id="KW-0961">Cell wall biogenesis/degradation</keyword>
<evidence type="ECO:0000313" key="11">
    <source>
        <dbReference type="EMBL" id="MES0873865.1"/>
    </source>
</evidence>